<evidence type="ECO:0000313" key="5">
    <source>
        <dbReference type="EMBL" id="KAL2059779.1"/>
    </source>
</evidence>
<evidence type="ECO:0000259" key="4">
    <source>
        <dbReference type="PROSITE" id="PS50011"/>
    </source>
</evidence>
<dbReference type="Pfam" id="PF00023">
    <property type="entry name" value="Ank"/>
    <property type="match status" value="2"/>
</dbReference>
<dbReference type="Gene3D" id="1.25.40.10">
    <property type="entry name" value="Tetratricopeptide repeat domain"/>
    <property type="match status" value="5"/>
</dbReference>
<protein>
    <recommendedName>
        <fullName evidence="4">Protein kinase domain-containing protein</fullName>
    </recommendedName>
</protein>
<keyword evidence="1" id="KW-0040">ANK repeat</keyword>
<keyword evidence="6" id="KW-1185">Reference proteome</keyword>
<dbReference type="Gene3D" id="1.10.510.10">
    <property type="entry name" value="Transferase(Phosphotransferase) domain 1"/>
    <property type="match status" value="1"/>
</dbReference>
<dbReference type="Pfam" id="PF13424">
    <property type="entry name" value="TPR_12"/>
    <property type="match status" value="3"/>
</dbReference>
<dbReference type="Gene3D" id="1.25.40.20">
    <property type="entry name" value="Ankyrin repeat-containing domain"/>
    <property type="match status" value="3"/>
</dbReference>
<feature type="repeat" description="ANK" evidence="1">
    <location>
        <begin position="1086"/>
        <end position="1118"/>
    </location>
</feature>
<feature type="domain" description="Protein kinase" evidence="4">
    <location>
        <begin position="70"/>
        <end position="368"/>
    </location>
</feature>
<proteinExistence type="predicted"/>
<dbReference type="EMBL" id="JAZHXI010000026">
    <property type="protein sequence ID" value="KAL2059779.1"/>
    <property type="molecule type" value="Genomic_DNA"/>
</dbReference>
<comment type="caution">
    <text evidence="5">The sequence shown here is derived from an EMBL/GenBank/DDBJ whole genome shotgun (WGS) entry which is preliminary data.</text>
</comment>
<dbReference type="Pfam" id="PF07714">
    <property type="entry name" value="PK_Tyr_Ser-Thr"/>
    <property type="match status" value="1"/>
</dbReference>
<dbReference type="PROSITE" id="PS50011">
    <property type="entry name" value="PROTEIN_KINASE_DOM"/>
    <property type="match status" value="1"/>
</dbReference>
<dbReference type="Pfam" id="PF13637">
    <property type="entry name" value="Ank_4"/>
    <property type="match status" value="1"/>
</dbReference>
<dbReference type="InterPro" id="IPR011990">
    <property type="entry name" value="TPR-like_helical_dom_sf"/>
</dbReference>
<dbReference type="SMART" id="SM00028">
    <property type="entry name" value="TPR"/>
    <property type="match status" value="5"/>
</dbReference>
<keyword evidence="2" id="KW-0802">TPR repeat</keyword>
<dbReference type="PROSITE" id="PS50005">
    <property type="entry name" value="TPR"/>
    <property type="match status" value="1"/>
</dbReference>
<evidence type="ECO:0000256" key="3">
    <source>
        <dbReference type="SAM" id="MobiDB-lite"/>
    </source>
</evidence>
<dbReference type="InterPro" id="IPR053137">
    <property type="entry name" value="NLR-like"/>
</dbReference>
<reference evidence="5 6" key="1">
    <citation type="journal article" date="2024" name="Commun. Biol.">
        <title>Comparative genomic analysis of thermophilic fungi reveals convergent evolutionary adaptations and gene losses.</title>
        <authorList>
            <person name="Steindorff A.S."/>
            <person name="Aguilar-Pontes M.V."/>
            <person name="Robinson A.J."/>
            <person name="Andreopoulos B."/>
            <person name="LaButti K."/>
            <person name="Kuo A."/>
            <person name="Mondo S."/>
            <person name="Riley R."/>
            <person name="Otillar R."/>
            <person name="Haridas S."/>
            <person name="Lipzen A."/>
            <person name="Grimwood J."/>
            <person name="Schmutz J."/>
            <person name="Clum A."/>
            <person name="Reid I.D."/>
            <person name="Moisan M.C."/>
            <person name="Butler G."/>
            <person name="Nguyen T.T.M."/>
            <person name="Dewar K."/>
            <person name="Conant G."/>
            <person name="Drula E."/>
            <person name="Henrissat B."/>
            <person name="Hansel C."/>
            <person name="Singer S."/>
            <person name="Hutchinson M.I."/>
            <person name="de Vries R.P."/>
            <person name="Natvig D.O."/>
            <person name="Powell A.J."/>
            <person name="Tsang A."/>
            <person name="Grigoriev I.V."/>
        </authorList>
    </citation>
    <scope>NUCLEOTIDE SEQUENCE [LARGE SCALE GENOMIC DNA]</scope>
    <source>
        <strain evidence="5 6">CBS 494.80</strain>
    </source>
</reference>
<dbReference type="SMART" id="SM00220">
    <property type="entry name" value="S_TKc"/>
    <property type="match status" value="1"/>
</dbReference>
<dbReference type="InterPro" id="IPR011009">
    <property type="entry name" value="Kinase-like_dom_sf"/>
</dbReference>
<dbReference type="InterPro" id="IPR001245">
    <property type="entry name" value="Ser-Thr/Tyr_kinase_cat_dom"/>
</dbReference>
<organism evidence="5 6">
    <name type="scientific">Oculimacula yallundae</name>
    <dbReference type="NCBI Taxonomy" id="86028"/>
    <lineage>
        <taxon>Eukaryota</taxon>
        <taxon>Fungi</taxon>
        <taxon>Dikarya</taxon>
        <taxon>Ascomycota</taxon>
        <taxon>Pezizomycotina</taxon>
        <taxon>Leotiomycetes</taxon>
        <taxon>Helotiales</taxon>
        <taxon>Ploettnerulaceae</taxon>
        <taxon>Oculimacula</taxon>
    </lineage>
</organism>
<feature type="repeat" description="ANK" evidence="1">
    <location>
        <begin position="1005"/>
        <end position="1037"/>
    </location>
</feature>
<dbReference type="PANTHER" id="PTHR46082">
    <property type="entry name" value="ATP/GTP-BINDING PROTEIN-RELATED"/>
    <property type="match status" value="1"/>
</dbReference>
<feature type="region of interest" description="Disordered" evidence="3">
    <location>
        <begin position="13"/>
        <end position="34"/>
    </location>
</feature>
<dbReference type="InterPro" id="IPR002110">
    <property type="entry name" value="Ankyrin_rpt"/>
</dbReference>
<dbReference type="PROSITE" id="PS50088">
    <property type="entry name" value="ANK_REPEAT"/>
    <property type="match status" value="3"/>
</dbReference>
<dbReference type="SUPFAM" id="SSF48452">
    <property type="entry name" value="TPR-like"/>
    <property type="match status" value="5"/>
</dbReference>
<gene>
    <name evidence="5" type="ORF">VTL71DRAFT_10163</name>
</gene>
<name>A0ABR4BRS6_9HELO</name>
<feature type="repeat" description="TPR" evidence="2">
    <location>
        <begin position="1980"/>
        <end position="2013"/>
    </location>
</feature>
<dbReference type="SUPFAM" id="SSF48403">
    <property type="entry name" value="Ankyrin repeat"/>
    <property type="match status" value="2"/>
</dbReference>
<accession>A0ABR4BRS6</accession>
<dbReference type="SUPFAM" id="SSF56112">
    <property type="entry name" value="Protein kinase-like (PK-like)"/>
    <property type="match status" value="1"/>
</dbReference>
<evidence type="ECO:0000256" key="1">
    <source>
        <dbReference type="PROSITE-ProRule" id="PRU00023"/>
    </source>
</evidence>
<evidence type="ECO:0000313" key="6">
    <source>
        <dbReference type="Proteomes" id="UP001595075"/>
    </source>
</evidence>
<sequence>MDNSMFEITQDFDRTNLSDSNDPSPAPALVHTPGQSSALSSASLDIADVWHFVLNTHSLKRYRPTNFNPTGTLYNIGQGACYRVDRGEIYQEGGSGQLVAIKYLKITEHPTRKVDPGESIRSIETILRELRILTHEAIRECPNIVKILGYGSRHVGEHTSLCIVAEFASHGTLRDYLGKQQDPRVSVVDKIGFCSDIANGLAALHASGVAQGDMKLENTLVCIDTEGKVVAKLSDFGHSILDDESRYIGTAIFNAPEVRRGKSTSTLREVHFKSDIFSYGIMVWEIVQNGRRFLDTKNHPDPIAWLNDLPEDDLCRMALLAIRGLLPADGSKMTLLQKTLGTTLKDNPALRGTSQDVLKIFNTEREFVATERNKSTIASYATSQLDTIERWSLYRADAHANTVPFSIQKRVFKRLQILIPDIRDPGIKGRTFFELGMCYFYGFGVDANRDSMLACLREAASLHNPMAMGICHRLHAASSRQLWTGFPLDHPMLQLEHDLQHLPVEQYFSQRIRRHEKLLQDTVLAAPFDLYSRHALIAQGLHFHEVERISTIISNPDIEVLNLVGKSSLKDFLPTDSLIHMAARLGCIPLVMLLVDAGADINRFSRGYGTPLTAACRGGNSDVVRYLISKGATAKRNLADTGPIPVHWLIMFEEDELEPMLSLLLEHPGSINAPSTETVEMREHYLRPVLSPIYFAIQARYYKLVEVLLNANAITKWKSVISPLDLAASLGFPEIAALLLERHGPSSIVSPLIHQGLGNSIQMLLQNGSSIREMFESTIDIVLKSKYSDINVIDGERLTPLAHAIGEVSCDSGLDLLEVLINRGAELKSSEGRIVQSLAQRDDRHSGSILKLLLTTGRLKPTPSLLNEICGYGHVGMLKASIDSGIDVNALDISATGTIGALHSSILVPGNYEIIRALLDHGANIDILIEKQTALETAIMSPIGDGDVIDLFIERGASLDSIEETTILMTAARLASKINGAHIMFHLLRHNRVKALINTPLKKEKWVTPLHLACLGHDFESINALLQAGATIDMSRPDNPITIVRISGRLPEPNWNDQDRDFDPYQHQLRAERTMLLLLDRVKPGHRQTPLHVACLLGNYQRVVELIDDGADVWAGDVDNKTPIGHIDLKAIDPKEVANDPLSVQFLANIHKIHKYLQTKMVEATARAIYLEETEYNSSKHGEDQAQDDSPEELVARHTKRLENCKNELGENDHQTLRQMSDLSDAYQLTEDGYAQAESLEIELFERRKGVLRDDDPDLFESRSSQVRFLHNAQKLDEAKKYAEQYIQLAIKEFGDDHIATDIARLDLWNIECSLLPPEGILAEQIRHQTDLYQKMLQREEVDTHHRTVLMLQVNVAHACYALGRWDEGFLEVKWLVGALETIKRDKFPELFSWLLNLGKTCERHASWDAALLIYDTMLRHSKKTRGELSYYTTKALEAMVAMQKTSGNLDEAAGRQLELVEILKRKHGFRNLETLRGVTGLASIYMLQGRLAEENILQQQVASTMEDMFGSIDLQTLGAKDSLVSILDRRQHYDKAVVVARDVVEGYKLTLGDADPKTLAAKTHLAILVTRLSHGEEAIEMQEELLEELESIHGRNTEESARALVNLGAMYLQDSRIPAAEAVFHRAHTIYTDLQGAESLGVSRCLAFLARACVNDDRREEATSFHSQALEIETKIRGPDHSETLSLMQSLSYDYIALDRFDQALELNVQVLNGYQVLYGEHHKDVIQATFDIGTTYQCLEQYAEAEQYYKQAVAGFRKLLGDSDNATISSLETLSLLYADMNQWSDVLPLAQEIFTRNLEKHGSDHPKTAAARQGLVAAYIFLEMWSEMADLQEEAIKILKRTLGTDHADTIDAMADLAMAYDNLGYCDFVIELYLVILAYRRANLIYDHDDTMHVMRDLATAYVEIEDYAKAVPLREELLKMHRGAVGEDGEDCVVMKTKLANVYWHEDSLDEAEALEVEVLETRTRLNGEEDQATLDAMESLARTYVKKKDYDNAESLYLRLLSIQQKTSTTPLDPDVLKTQKLVEDMYFLAGRYHDAKQFATILLDAMRDLAPQNNGKGILSAVTDMRNICEKLKEKKVVKEMDKLIEKERERRKLNWSGDRQIYLVLEKLKGERWNVELPDPLPIKAV</sequence>
<dbReference type="PROSITE" id="PS50297">
    <property type="entry name" value="ANK_REP_REGION"/>
    <property type="match status" value="3"/>
</dbReference>
<dbReference type="PANTHER" id="PTHR46082:SF11">
    <property type="entry name" value="AAA+ ATPASE DOMAIN-CONTAINING PROTEIN-RELATED"/>
    <property type="match status" value="1"/>
</dbReference>
<evidence type="ECO:0000256" key="2">
    <source>
        <dbReference type="PROSITE-ProRule" id="PRU00339"/>
    </source>
</evidence>
<dbReference type="SMART" id="SM00248">
    <property type="entry name" value="ANK"/>
    <property type="match status" value="10"/>
</dbReference>
<dbReference type="InterPro" id="IPR000719">
    <property type="entry name" value="Prot_kinase_dom"/>
</dbReference>
<feature type="repeat" description="ANK" evidence="1">
    <location>
        <begin position="574"/>
        <end position="606"/>
    </location>
</feature>
<dbReference type="InterPro" id="IPR036770">
    <property type="entry name" value="Ankyrin_rpt-contain_sf"/>
</dbReference>
<dbReference type="Proteomes" id="UP001595075">
    <property type="component" value="Unassembled WGS sequence"/>
</dbReference>
<dbReference type="InterPro" id="IPR019734">
    <property type="entry name" value="TPR_rpt"/>
</dbReference>